<evidence type="ECO:0000313" key="2">
    <source>
        <dbReference type="Proteomes" id="UP001165064"/>
    </source>
</evidence>
<reference evidence="1" key="1">
    <citation type="submission" date="2023-04" db="EMBL/GenBank/DDBJ databases">
        <title>Ambrosiozyma monospora NBRC 10751.</title>
        <authorList>
            <person name="Ichikawa N."/>
            <person name="Sato H."/>
            <person name="Tonouchi N."/>
        </authorList>
    </citation>
    <scope>NUCLEOTIDE SEQUENCE</scope>
    <source>
        <strain evidence="1">NBRC 10751</strain>
    </source>
</reference>
<keyword evidence="2" id="KW-1185">Reference proteome</keyword>
<proteinExistence type="predicted"/>
<name>A0ACB5U6H7_AMBMO</name>
<sequence>MEVEGGMIFCVEIDDDKGVVAGCGSCNWGCWKAGFGSLGTEEKSCGDSVAFLAASSSAGGRLDFGVVESFNSGVTVDLTSPDNKGGSLFRTVFATKDGDLLTPLGLCDETGSGVVFCRT</sequence>
<evidence type="ECO:0000313" key="1">
    <source>
        <dbReference type="EMBL" id="GMF03335.1"/>
    </source>
</evidence>
<dbReference type="Proteomes" id="UP001165064">
    <property type="component" value="Unassembled WGS sequence"/>
</dbReference>
<accession>A0ACB5U6H7</accession>
<comment type="caution">
    <text evidence="1">The sequence shown here is derived from an EMBL/GenBank/DDBJ whole genome shotgun (WGS) entry which is preliminary data.</text>
</comment>
<gene>
    <name evidence="1" type="ORF">Amon02_001174900</name>
</gene>
<dbReference type="EMBL" id="BSXS01012965">
    <property type="protein sequence ID" value="GMF03335.1"/>
    <property type="molecule type" value="Genomic_DNA"/>
</dbReference>
<protein>
    <submittedName>
        <fullName evidence="1">Unnamed protein product</fullName>
    </submittedName>
</protein>
<organism evidence="1 2">
    <name type="scientific">Ambrosiozyma monospora</name>
    <name type="common">Yeast</name>
    <name type="synonym">Endomycopsis monosporus</name>
    <dbReference type="NCBI Taxonomy" id="43982"/>
    <lineage>
        <taxon>Eukaryota</taxon>
        <taxon>Fungi</taxon>
        <taxon>Dikarya</taxon>
        <taxon>Ascomycota</taxon>
        <taxon>Saccharomycotina</taxon>
        <taxon>Pichiomycetes</taxon>
        <taxon>Pichiales</taxon>
        <taxon>Pichiaceae</taxon>
        <taxon>Ambrosiozyma</taxon>
    </lineage>
</organism>